<dbReference type="PANTHER" id="PTHR30093:SF44">
    <property type="entry name" value="TYPE II SECRETION SYSTEM CORE PROTEIN G"/>
    <property type="match status" value="1"/>
</dbReference>
<dbReference type="InterPro" id="IPR012902">
    <property type="entry name" value="N_methyl_site"/>
</dbReference>
<evidence type="ECO:0000256" key="2">
    <source>
        <dbReference type="ARBA" id="ARBA00022481"/>
    </source>
</evidence>
<protein>
    <submittedName>
        <fullName evidence="7">Type II secretion system protein G</fullName>
    </submittedName>
</protein>
<dbReference type="AlphaFoldDB" id="A0A1J5R0L7"/>
<evidence type="ECO:0000256" key="1">
    <source>
        <dbReference type="ARBA" id="ARBA00004167"/>
    </source>
</evidence>
<dbReference type="Pfam" id="PF07963">
    <property type="entry name" value="N_methyl"/>
    <property type="match status" value="1"/>
</dbReference>
<keyword evidence="3 6" id="KW-0812">Transmembrane</keyword>
<feature type="transmembrane region" description="Helical" evidence="6">
    <location>
        <begin position="21"/>
        <end position="40"/>
    </location>
</feature>
<dbReference type="InterPro" id="IPR000983">
    <property type="entry name" value="Bac_GSPG_pilin"/>
</dbReference>
<evidence type="ECO:0000256" key="4">
    <source>
        <dbReference type="ARBA" id="ARBA00022989"/>
    </source>
</evidence>
<dbReference type="PANTHER" id="PTHR30093">
    <property type="entry name" value="GENERAL SECRETION PATHWAY PROTEIN G"/>
    <property type="match status" value="1"/>
</dbReference>
<dbReference type="GO" id="GO:0015627">
    <property type="term" value="C:type II protein secretion system complex"/>
    <property type="evidence" value="ECO:0007669"/>
    <property type="project" value="InterPro"/>
</dbReference>
<dbReference type="NCBIfam" id="TIGR02532">
    <property type="entry name" value="IV_pilin_GFxxxE"/>
    <property type="match status" value="1"/>
</dbReference>
<organism evidence="7">
    <name type="scientific">mine drainage metagenome</name>
    <dbReference type="NCBI Taxonomy" id="410659"/>
    <lineage>
        <taxon>unclassified sequences</taxon>
        <taxon>metagenomes</taxon>
        <taxon>ecological metagenomes</taxon>
    </lineage>
</organism>
<comment type="caution">
    <text evidence="7">The sequence shown here is derived from an EMBL/GenBank/DDBJ whole genome shotgun (WGS) entry which is preliminary data.</text>
</comment>
<dbReference type="InterPro" id="IPR045584">
    <property type="entry name" value="Pilin-like"/>
</dbReference>
<keyword evidence="5 6" id="KW-0472">Membrane</keyword>
<comment type="subcellular location">
    <subcellularLocation>
        <location evidence="1">Membrane</location>
        <topology evidence="1">Single-pass membrane protein</topology>
    </subcellularLocation>
</comment>
<dbReference type="PRINTS" id="PR00813">
    <property type="entry name" value="BCTERIALGSPG"/>
</dbReference>
<proteinExistence type="predicted"/>
<dbReference type="GO" id="GO:0015628">
    <property type="term" value="P:protein secretion by the type II secretion system"/>
    <property type="evidence" value="ECO:0007669"/>
    <property type="project" value="InterPro"/>
</dbReference>
<evidence type="ECO:0000256" key="6">
    <source>
        <dbReference type="SAM" id="Phobius"/>
    </source>
</evidence>
<dbReference type="GO" id="GO:0016020">
    <property type="term" value="C:membrane"/>
    <property type="evidence" value="ECO:0007669"/>
    <property type="project" value="UniProtKB-SubCell"/>
</dbReference>
<dbReference type="Gene3D" id="3.30.700.10">
    <property type="entry name" value="Glycoprotein, Type 4 Pilin"/>
    <property type="match status" value="1"/>
</dbReference>
<evidence type="ECO:0000256" key="5">
    <source>
        <dbReference type="ARBA" id="ARBA00023136"/>
    </source>
</evidence>
<dbReference type="EMBL" id="MLJW01000539">
    <property type="protein sequence ID" value="OIQ85508.1"/>
    <property type="molecule type" value="Genomic_DNA"/>
</dbReference>
<evidence type="ECO:0000256" key="3">
    <source>
        <dbReference type="ARBA" id="ARBA00022692"/>
    </source>
</evidence>
<accession>A0A1J5R0L7</accession>
<keyword evidence="4 6" id="KW-1133">Transmembrane helix</keyword>
<dbReference type="PROSITE" id="PS00409">
    <property type="entry name" value="PROKAR_NTER_METHYL"/>
    <property type="match status" value="1"/>
</dbReference>
<sequence length="134" mass="13942">MIARIRKSMEEKDKGFTLVELLVVIIIIGILAAIAIPVYLNQQKKAQDAAVKSDLGNARIAVATYMVDNPAATSIAQTDLATAGFSASPNDTITYPIAVSAAGAFCIGATGTGGIVNTFSTDQTGKLYQTVNCT</sequence>
<gene>
    <name evidence="7" type="primary">pulG_4</name>
    <name evidence="7" type="ORF">GALL_326530</name>
</gene>
<evidence type="ECO:0000313" key="7">
    <source>
        <dbReference type="EMBL" id="OIQ85508.1"/>
    </source>
</evidence>
<keyword evidence="2" id="KW-0488">Methylation</keyword>
<reference evidence="7" key="1">
    <citation type="submission" date="2016-10" db="EMBL/GenBank/DDBJ databases">
        <title>Sequence of Gallionella enrichment culture.</title>
        <authorList>
            <person name="Poehlein A."/>
            <person name="Muehling M."/>
            <person name="Daniel R."/>
        </authorList>
    </citation>
    <scope>NUCLEOTIDE SEQUENCE</scope>
</reference>
<name>A0A1J5R0L7_9ZZZZ</name>
<dbReference type="SUPFAM" id="SSF54523">
    <property type="entry name" value="Pili subunits"/>
    <property type="match status" value="1"/>
</dbReference>